<evidence type="ECO:0000259" key="14">
    <source>
        <dbReference type="PROSITE" id="PS50157"/>
    </source>
</evidence>
<dbReference type="SMART" id="SM00349">
    <property type="entry name" value="KRAB"/>
    <property type="match status" value="1"/>
</dbReference>
<keyword evidence="6 12" id="KW-0863">Zinc-finger</keyword>
<feature type="domain" description="C2H2-type" evidence="14">
    <location>
        <begin position="346"/>
        <end position="373"/>
    </location>
</feature>
<feature type="domain" description="C2H2-type" evidence="14">
    <location>
        <begin position="430"/>
        <end position="457"/>
    </location>
</feature>
<organism evidence="16 17">
    <name type="scientific">Leptobrachium leishanense</name>
    <name type="common">Leishan spiny toad</name>
    <dbReference type="NCBI Taxonomy" id="445787"/>
    <lineage>
        <taxon>Eukaryota</taxon>
        <taxon>Metazoa</taxon>
        <taxon>Chordata</taxon>
        <taxon>Craniata</taxon>
        <taxon>Vertebrata</taxon>
        <taxon>Euteleostomi</taxon>
        <taxon>Amphibia</taxon>
        <taxon>Batrachia</taxon>
        <taxon>Anura</taxon>
        <taxon>Pelobatoidea</taxon>
        <taxon>Megophryidae</taxon>
        <taxon>Leptobrachium</taxon>
    </lineage>
</organism>
<dbReference type="FunFam" id="3.30.160.60:FF:000100">
    <property type="entry name" value="Zinc finger 45-like"/>
    <property type="match status" value="1"/>
</dbReference>
<evidence type="ECO:0000256" key="3">
    <source>
        <dbReference type="ARBA" id="ARBA00006991"/>
    </source>
</evidence>
<comment type="subcellular location">
    <subcellularLocation>
        <location evidence="2">Nucleus</location>
    </subcellularLocation>
</comment>
<feature type="region of interest" description="Disordered" evidence="13">
    <location>
        <begin position="276"/>
        <end position="304"/>
    </location>
</feature>
<dbReference type="FunFam" id="3.30.160.60:FF:000557">
    <property type="entry name" value="zinc finger and SCAN domain-containing protein 29"/>
    <property type="match status" value="1"/>
</dbReference>
<evidence type="ECO:0000256" key="11">
    <source>
        <dbReference type="ARBA" id="ARBA00023242"/>
    </source>
</evidence>
<dbReference type="PROSITE" id="PS00028">
    <property type="entry name" value="ZINC_FINGER_C2H2_1"/>
    <property type="match status" value="10"/>
</dbReference>
<dbReference type="GeneTree" id="ENSGT00940000154488"/>
<dbReference type="GO" id="GO:0000981">
    <property type="term" value="F:DNA-binding transcription factor activity, RNA polymerase II-specific"/>
    <property type="evidence" value="ECO:0007669"/>
    <property type="project" value="TreeGrafter"/>
</dbReference>
<proteinExistence type="inferred from homology"/>
<evidence type="ECO:0000256" key="2">
    <source>
        <dbReference type="ARBA" id="ARBA00004123"/>
    </source>
</evidence>
<feature type="domain" description="C2H2-type" evidence="14">
    <location>
        <begin position="374"/>
        <end position="401"/>
    </location>
</feature>
<dbReference type="PANTHER" id="PTHR23226:SF416">
    <property type="entry name" value="FI01424P"/>
    <property type="match status" value="1"/>
</dbReference>
<feature type="domain" description="C2H2-type" evidence="14">
    <location>
        <begin position="402"/>
        <end position="429"/>
    </location>
</feature>
<evidence type="ECO:0000256" key="9">
    <source>
        <dbReference type="ARBA" id="ARBA00023125"/>
    </source>
</evidence>
<dbReference type="Gene3D" id="3.30.160.60">
    <property type="entry name" value="Classic Zinc Finger"/>
    <property type="match status" value="10"/>
</dbReference>
<keyword evidence="4" id="KW-0479">Metal-binding</keyword>
<dbReference type="SMART" id="SM00355">
    <property type="entry name" value="ZnF_C2H2"/>
    <property type="match status" value="10"/>
</dbReference>
<feature type="domain" description="C2H2-type" evidence="14">
    <location>
        <begin position="486"/>
        <end position="513"/>
    </location>
</feature>
<comment type="similarity">
    <text evidence="3">Belongs to the krueppel C2H2-type zinc-finger protein family.</text>
</comment>
<evidence type="ECO:0000256" key="1">
    <source>
        <dbReference type="ARBA" id="ARBA00003767"/>
    </source>
</evidence>
<evidence type="ECO:0000259" key="15">
    <source>
        <dbReference type="PROSITE" id="PS50805"/>
    </source>
</evidence>
<reference evidence="16" key="1">
    <citation type="submission" date="2025-08" db="UniProtKB">
        <authorList>
            <consortium name="Ensembl"/>
        </authorList>
    </citation>
    <scope>IDENTIFICATION</scope>
</reference>
<dbReference type="FunFam" id="3.30.160.60:FF:000295">
    <property type="entry name" value="zinc finger protein 19"/>
    <property type="match status" value="1"/>
</dbReference>
<dbReference type="GO" id="GO:0008270">
    <property type="term" value="F:zinc ion binding"/>
    <property type="evidence" value="ECO:0007669"/>
    <property type="project" value="UniProtKB-KW"/>
</dbReference>
<evidence type="ECO:0000256" key="6">
    <source>
        <dbReference type="ARBA" id="ARBA00022771"/>
    </source>
</evidence>
<evidence type="ECO:0000313" key="16">
    <source>
        <dbReference type="Ensembl" id="ENSLLEP00000023568.1"/>
    </source>
</evidence>
<keyword evidence="9" id="KW-0238">DNA-binding</keyword>
<feature type="domain" description="C2H2-type" evidence="14">
    <location>
        <begin position="318"/>
        <end position="345"/>
    </location>
</feature>
<feature type="domain" description="C2H2-type" evidence="14">
    <location>
        <begin position="570"/>
        <end position="597"/>
    </location>
</feature>
<feature type="domain" description="C2H2-type" evidence="14">
    <location>
        <begin position="542"/>
        <end position="569"/>
    </location>
</feature>
<dbReference type="InterPro" id="IPR036236">
    <property type="entry name" value="Znf_C2H2_sf"/>
</dbReference>
<evidence type="ECO:0000256" key="7">
    <source>
        <dbReference type="ARBA" id="ARBA00022833"/>
    </source>
</evidence>
<dbReference type="OrthoDB" id="9892686at2759"/>
<dbReference type="FunFam" id="3.30.160.60:FF:000710">
    <property type="entry name" value="Zinc finger protein 768"/>
    <property type="match status" value="1"/>
</dbReference>
<keyword evidence="10" id="KW-0804">Transcription</keyword>
<keyword evidence="11" id="KW-0539">Nucleus</keyword>
<dbReference type="PROSITE" id="PS50157">
    <property type="entry name" value="ZINC_FINGER_C2H2_2"/>
    <property type="match status" value="10"/>
</dbReference>
<feature type="domain" description="C2H2-type" evidence="14">
    <location>
        <begin position="514"/>
        <end position="541"/>
    </location>
</feature>
<dbReference type="GO" id="GO:0005634">
    <property type="term" value="C:nucleus"/>
    <property type="evidence" value="ECO:0007669"/>
    <property type="project" value="UniProtKB-SubCell"/>
</dbReference>
<comment type="function">
    <text evidence="1">May be involved in transcriptional regulation.</text>
</comment>
<dbReference type="Ensembl" id="ENSLLET00000024464.1">
    <property type="protein sequence ID" value="ENSLLEP00000023568.1"/>
    <property type="gene ID" value="ENSLLEG00000014970.1"/>
</dbReference>
<dbReference type="InterPro" id="IPR001909">
    <property type="entry name" value="KRAB"/>
</dbReference>
<dbReference type="FunFam" id="3.30.160.60:FF:000739">
    <property type="entry name" value="Zgc:171418 protein"/>
    <property type="match status" value="1"/>
</dbReference>
<dbReference type="AlphaFoldDB" id="A0A8C5W7D5"/>
<name>A0A8C5W7D5_9ANUR</name>
<dbReference type="FunFam" id="3.30.160.60:FF:002343">
    <property type="entry name" value="Zinc finger protein 33A"/>
    <property type="match status" value="2"/>
</dbReference>
<protein>
    <submittedName>
        <fullName evidence="16">Uncharacterized protein</fullName>
    </submittedName>
</protein>
<evidence type="ECO:0000256" key="4">
    <source>
        <dbReference type="ARBA" id="ARBA00022723"/>
    </source>
</evidence>
<evidence type="ECO:0000313" key="17">
    <source>
        <dbReference type="Proteomes" id="UP000694569"/>
    </source>
</evidence>
<dbReference type="CDD" id="cd07765">
    <property type="entry name" value="KRAB_A-box"/>
    <property type="match status" value="1"/>
</dbReference>
<feature type="domain" description="KRAB" evidence="15">
    <location>
        <begin position="20"/>
        <end position="91"/>
    </location>
</feature>
<dbReference type="FunFam" id="3.30.160.60:FF:000145">
    <property type="entry name" value="Zinc finger protein 574"/>
    <property type="match status" value="1"/>
</dbReference>
<keyword evidence="8" id="KW-0805">Transcription regulation</keyword>
<evidence type="ECO:0000256" key="8">
    <source>
        <dbReference type="ARBA" id="ARBA00023015"/>
    </source>
</evidence>
<keyword evidence="7" id="KW-0862">Zinc</keyword>
<dbReference type="GO" id="GO:0000978">
    <property type="term" value="F:RNA polymerase II cis-regulatory region sequence-specific DNA binding"/>
    <property type="evidence" value="ECO:0007669"/>
    <property type="project" value="TreeGrafter"/>
</dbReference>
<dbReference type="PROSITE" id="PS50805">
    <property type="entry name" value="KRAB"/>
    <property type="match status" value="1"/>
</dbReference>
<dbReference type="Pfam" id="PF00096">
    <property type="entry name" value="zf-C2H2"/>
    <property type="match status" value="9"/>
</dbReference>
<keyword evidence="17" id="KW-1185">Reference proteome</keyword>
<dbReference type="Gene3D" id="6.10.140.140">
    <property type="match status" value="1"/>
</dbReference>
<keyword evidence="5" id="KW-0677">Repeat</keyword>
<evidence type="ECO:0000256" key="10">
    <source>
        <dbReference type="ARBA" id="ARBA00023163"/>
    </source>
</evidence>
<dbReference type="FunFam" id="3.30.160.60:FF:000759">
    <property type="entry name" value="zinc finger protein 16"/>
    <property type="match status" value="1"/>
</dbReference>
<dbReference type="Proteomes" id="UP000694569">
    <property type="component" value="Unplaced"/>
</dbReference>
<dbReference type="PANTHER" id="PTHR23226">
    <property type="entry name" value="ZINC FINGER AND SCAN DOMAIN-CONTAINING"/>
    <property type="match status" value="1"/>
</dbReference>
<dbReference type="Pfam" id="PF01352">
    <property type="entry name" value="KRAB"/>
    <property type="match status" value="1"/>
</dbReference>
<dbReference type="SUPFAM" id="SSF57667">
    <property type="entry name" value="beta-beta-alpha zinc fingers"/>
    <property type="match status" value="6"/>
</dbReference>
<dbReference type="SUPFAM" id="SSF109640">
    <property type="entry name" value="KRAB domain (Kruppel-associated box)"/>
    <property type="match status" value="1"/>
</dbReference>
<accession>A0A8C5W7D5</accession>
<sequence length="617" mass="70500">MKEEVMHHTIDHKLNGWEPCEFEDVAIYFSEEEWGVLSEAEKQLYVEVMLENYQTLLSLGWIDVTPPLVLFIQHVAESYERSRLRLMNKGRPANSRILDGRVHKVTPGGKQTLIVFPDFLLNGQNADHKGTKHQIIYEAQNRARTPVKRGQQEPASRRREHMIEPIVYTSRNRGPVDHYKNGGLPYDGGNWPNTSIYSPPEHMQALHTCTGGKPSSLNVGNDRDLHNPTGRTASEYRAAIIKEDKTSWDEQNLPDTGVCTSPAHALIDSDMLIRSSRTSSRSGHGVNHGSELAPHKKPHNESEGQKALCNSEPVKKTFFCSECNKSFNFKSNLLKHYKTHTGEKPYFCTDCGKDFAYKSNLVTHQITHTGTKSFSCTECNKRFTHRSSLREHQMVHTGKKAYVCAECGKRFTRSCYLVKHHRIHTGEKPYPCSTCSKAFATKSNLITHTMSHSETKPFSCPECEKCFKHKSSLMEHQQSHMGEKAYWCAECRKHFPRSSYLEKHMRIHNGEKPFLCSECGKGFTDRSNLRKHRVIHTGTKNFSCSECNKCFALKGNLVNHEKIHTEETLHPCSECGKRFTRFSYLMKHKKMHRKEKTFLSTGISVPGPLDVSELHLP</sequence>
<dbReference type="Pfam" id="PF13912">
    <property type="entry name" value="zf-C2H2_6"/>
    <property type="match status" value="1"/>
</dbReference>
<feature type="domain" description="C2H2-type" evidence="14">
    <location>
        <begin position="458"/>
        <end position="485"/>
    </location>
</feature>
<evidence type="ECO:0000256" key="12">
    <source>
        <dbReference type="PROSITE-ProRule" id="PRU00042"/>
    </source>
</evidence>
<evidence type="ECO:0000256" key="5">
    <source>
        <dbReference type="ARBA" id="ARBA00022737"/>
    </source>
</evidence>
<dbReference type="InterPro" id="IPR013087">
    <property type="entry name" value="Znf_C2H2_type"/>
</dbReference>
<evidence type="ECO:0000256" key="13">
    <source>
        <dbReference type="SAM" id="MobiDB-lite"/>
    </source>
</evidence>
<dbReference type="InterPro" id="IPR036051">
    <property type="entry name" value="KRAB_dom_sf"/>
</dbReference>
<reference evidence="16" key="2">
    <citation type="submission" date="2025-09" db="UniProtKB">
        <authorList>
            <consortium name="Ensembl"/>
        </authorList>
    </citation>
    <scope>IDENTIFICATION</scope>
</reference>
<dbReference type="FunFam" id="3.30.160.60:FF:001289">
    <property type="entry name" value="Zinc finger protein 574"/>
    <property type="match status" value="1"/>
</dbReference>